<dbReference type="Pfam" id="PF25231">
    <property type="entry name" value="DUF7847"/>
    <property type="match status" value="1"/>
</dbReference>
<keyword evidence="1" id="KW-1133">Transmembrane helix</keyword>
<dbReference type="EMBL" id="JBHSXQ010000006">
    <property type="protein sequence ID" value="MFC6906961.1"/>
    <property type="molecule type" value="Genomic_DNA"/>
</dbReference>
<feature type="domain" description="DUF7847" evidence="2">
    <location>
        <begin position="7"/>
        <end position="208"/>
    </location>
</feature>
<keyword evidence="1" id="KW-0812">Transmembrane</keyword>
<feature type="transmembrane region" description="Helical" evidence="1">
    <location>
        <begin position="184"/>
        <end position="209"/>
    </location>
</feature>
<feature type="transmembrane region" description="Helical" evidence="1">
    <location>
        <begin position="67"/>
        <end position="89"/>
    </location>
</feature>
<reference evidence="3 4" key="1">
    <citation type="journal article" date="2019" name="Int. J. Syst. Evol. Microbiol.">
        <title>The Global Catalogue of Microorganisms (GCM) 10K type strain sequencing project: providing services to taxonomists for standard genome sequencing and annotation.</title>
        <authorList>
            <consortium name="The Broad Institute Genomics Platform"/>
            <consortium name="The Broad Institute Genome Sequencing Center for Infectious Disease"/>
            <person name="Wu L."/>
            <person name="Ma J."/>
        </authorList>
    </citation>
    <scope>NUCLEOTIDE SEQUENCE [LARGE SCALE GENOMIC DNA]</scope>
    <source>
        <strain evidence="3 4">CGMCC 1.3240</strain>
    </source>
</reference>
<feature type="transmembrane region" description="Helical" evidence="1">
    <location>
        <begin position="101"/>
        <end position="134"/>
    </location>
</feature>
<evidence type="ECO:0000256" key="1">
    <source>
        <dbReference type="SAM" id="Phobius"/>
    </source>
</evidence>
<keyword evidence="1" id="KW-0472">Membrane</keyword>
<feature type="transmembrane region" description="Helical" evidence="1">
    <location>
        <begin position="17"/>
        <end position="46"/>
    </location>
</feature>
<evidence type="ECO:0000313" key="4">
    <source>
        <dbReference type="Proteomes" id="UP001596312"/>
    </source>
</evidence>
<keyword evidence="4" id="KW-1185">Reference proteome</keyword>
<dbReference type="AlphaFoldDB" id="A0ABD5VB60"/>
<evidence type="ECO:0000259" key="2">
    <source>
        <dbReference type="Pfam" id="PF25231"/>
    </source>
</evidence>
<feature type="transmembrane region" description="Helical" evidence="1">
    <location>
        <begin position="155"/>
        <end position="178"/>
    </location>
</feature>
<organism evidence="3 4">
    <name type="scientific">Halalkalicoccus tibetensis</name>
    <dbReference type="NCBI Taxonomy" id="175632"/>
    <lineage>
        <taxon>Archaea</taxon>
        <taxon>Methanobacteriati</taxon>
        <taxon>Methanobacteriota</taxon>
        <taxon>Stenosarchaea group</taxon>
        <taxon>Halobacteria</taxon>
        <taxon>Halobacteriales</taxon>
        <taxon>Halococcaceae</taxon>
        <taxon>Halalkalicoccus</taxon>
    </lineage>
</organism>
<name>A0ABD5VB60_9EURY</name>
<protein>
    <recommendedName>
        <fullName evidence="2">DUF7847 domain-containing protein</fullName>
    </recommendedName>
</protein>
<accession>A0ABD5VB60</accession>
<sequence length="222" mass="24193">MTGVEAAPPPGDELPEIIAALATTLTNLISGLLLVPVYIVAIRSFVGKKRSHIPDDYIFRRIGRATISAYLAGFLMLFIVVCVFVAPFVPLYWMVGTVDGLMLLGVVLIAVLLSVILTAFVWICFLFINHTIAVEDAGPISALRMSWSLTQGHRVRLFILAFFLAVVQSVITSPTALLPDPLGFFVMLPLTSLLTILSLAIFARAYVAIHPEKGAIRQRLST</sequence>
<dbReference type="Proteomes" id="UP001596312">
    <property type="component" value="Unassembled WGS sequence"/>
</dbReference>
<proteinExistence type="predicted"/>
<comment type="caution">
    <text evidence="3">The sequence shown here is derived from an EMBL/GenBank/DDBJ whole genome shotgun (WGS) entry which is preliminary data.</text>
</comment>
<gene>
    <name evidence="3" type="ORF">ACFQGH_17355</name>
</gene>
<dbReference type="InterPro" id="IPR057169">
    <property type="entry name" value="DUF7847"/>
</dbReference>
<evidence type="ECO:0000313" key="3">
    <source>
        <dbReference type="EMBL" id="MFC6906961.1"/>
    </source>
</evidence>